<dbReference type="AlphaFoldDB" id="A0A1R3GHP3"/>
<feature type="compositionally biased region" description="Basic and acidic residues" evidence="6">
    <location>
        <begin position="1"/>
        <end position="15"/>
    </location>
</feature>
<dbReference type="EMBL" id="AWUE01022512">
    <property type="protein sequence ID" value="OMO57628.1"/>
    <property type="molecule type" value="Genomic_DNA"/>
</dbReference>
<evidence type="ECO:0000256" key="4">
    <source>
        <dbReference type="ARBA" id="ARBA00023163"/>
    </source>
</evidence>
<dbReference type="PROSITE" id="PS50863">
    <property type="entry name" value="B3"/>
    <property type="match status" value="1"/>
</dbReference>
<evidence type="ECO:0000256" key="6">
    <source>
        <dbReference type="SAM" id="MobiDB-lite"/>
    </source>
</evidence>
<dbReference type="OrthoDB" id="1158652at2759"/>
<evidence type="ECO:0000256" key="3">
    <source>
        <dbReference type="ARBA" id="ARBA00023125"/>
    </source>
</evidence>
<proteinExistence type="predicted"/>
<evidence type="ECO:0000256" key="5">
    <source>
        <dbReference type="ARBA" id="ARBA00023242"/>
    </source>
</evidence>
<feature type="domain" description="TF-B3" evidence="7">
    <location>
        <begin position="81"/>
        <end position="171"/>
    </location>
</feature>
<dbReference type="SUPFAM" id="SSF101936">
    <property type="entry name" value="DNA-binding pseudobarrel domain"/>
    <property type="match status" value="1"/>
</dbReference>
<keyword evidence="9" id="KW-1185">Reference proteome</keyword>
<dbReference type="GO" id="GO:0005634">
    <property type="term" value="C:nucleus"/>
    <property type="evidence" value="ECO:0007669"/>
    <property type="project" value="UniProtKB-SubCell"/>
</dbReference>
<accession>A0A1R3GHP3</accession>
<dbReference type="Proteomes" id="UP000187203">
    <property type="component" value="Unassembled WGS sequence"/>
</dbReference>
<comment type="subcellular location">
    <subcellularLocation>
        <location evidence="1">Nucleus</location>
    </subcellularLocation>
</comment>
<evidence type="ECO:0000256" key="2">
    <source>
        <dbReference type="ARBA" id="ARBA00023015"/>
    </source>
</evidence>
<keyword evidence="2" id="KW-0805">Transcription regulation</keyword>
<evidence type="ECO:0000313" key="9">
    <source>
        <dbReference type="Proteomes" id="UP000187203"/>
    </source>
</evidence>
<evidence type="ECO:0000313" key="8">
    <source>
        <dbReference type="EMBL" id="OMO57628.1"/>
    </source>
</evidence>
<comment type="caution">
    <text evidence="8">The sequence shown here is derived from an EMBL/GenBank/DDBJ whole genome shotgun (WGS) entry which is preliminary data.</text>
</comment>
<dbReference type="GO" id="GO:0003677">
    <property type="term" value="F:DNA binding"/>
    <property type="evidence" value="ECO:0007669"/>
    <property type="project" value="UniProtKB-KW"/>
</dbReference>
<organism evidence="8 9">
    <name type="scientific">Corchorus olitorius</name>
    <dbReference type="NCBI Taxonomy" id="93759"/>
    <lineage>
        <taxon>Eukaryota</taxon>
        <taxon>Viridiplantae</taxon>
        <taxon>Streptophyta</taxon>
        <taxon>Embryophyta</taxon>
        <taxon>Tracheophyta</taxon>
        <taxon>Spermatophyta</taxon>
        <taxon>Magnoliopsida</taxon>
        <taxon>eudicotyledons</taxon>
        <taxon>Gunneridae</taxon>
        <taxon>Pentapetalae</taxon>
        <taxon>rosids</taxon>
        <taxon>malvids</taxon>
        <taxon>Malvales</taxon>
        <taxon>Malvaceae</taxon>
        <taxon>Grewioideae</taxon>
        <taxon>Apeibeae</taxon>
        <taxon>Corchorus</taxon>
    </lineage>
</organism>
<keyword evidence="3" id="KW-0238">DNA-binding</keyword>
<reference evidence="9" key="1">
    <citation type="submission" date="2013-09" db="EMBL/GenBank/DDBJ databases">
        <title>Corchorus olitorius genome sequencing.</title>
        <authorList>
            <person name="Alam M."/>
            <person name="Haque M.S."/>
            <person name="Islam M.S."/>
            <person name="Emdad E.M."/>
            <person name="Islam M.M."/>
            <person name="Ahmed B."/>
            <person name="Halim A."/>
            <person name="Hossen Q.M.M."/>
            <person name="Hossain M.Z."/>
            <person name="Ahmed R."/>
            <person name="Khan M.M."/>
            <person name="Islam R."/>
            <person name="Rashid M.M."/>
            <person name="Khan S.A."/>
            <person name="Rahman M.S."/>
            <person name="Alam M."/>
            <person name="Yahiya A.S."/>
            <person name="Khan M.S."/>
            <person name="Azam M.S."/>
            <person name="Haque T."/>
            <person name="Lashkar M.Z.H."/>
            <person name="Akhand A.I."/>
            <person name="Morshed G."/>
            <person name="Roy S."/>
            <person name="Uddin K.S."/>
            <person name="Rabeya T."/>
            <person name="Hossain A.S."/>
            <person name="Chowdhury A."/>
            <person name="Snigdha A.R."/>
            <person name="Mortoza M.S."/>
            <person name="Matin S.A."/>
            <person name="Hoque S.M.E."/>
            <person name="Islam M.K."/>
            <person name="Roy D.K."/>
            <person name="Haider R."/>
            <person name="Moosa M.M."/>
            <person name="Elias S.M."/>
            <person name="Hasan A.M."/>
            <person name="Jahan S."/>
            <person name="Shafiuddin M."/>
            <person name="Mahmood N."/>
            <person name="Shommy N.S."/>
        </authorList>
    </citation>
    <scope>NUCLEOTIDE SEQUENCE [LARGE SCALE GENOMIC DNA]</scope>
    <source>
        <strain evidence="9">cv. O-4</strain>
    </source>
</reference>
<keyword evidence="4" id="KW-0804">Transcription</keyword>
<dbReference type="CDD" id="cd10017">
    <property type="entry name" value="B3_DNA"/>
    <property type="match status" value="1"/>
</dbReference>
<evidence type="ECO:0000259" key="7">
    <source>
        <dbReference type="PROSITE" id="PS50863"/>
    </source>
</evidence>
<dbReference type="InterPro" id="IPR015300">
    <property type="entry name" value="DNA-bd_pseudobarrel_sf"/>
</dbReference>
<sequence>MERDDFGQRETHGHEIPASIFGEEENQEDGGDNEAEANNPNEVDAVEQINDVEMDDNPNLIHCDQGVHVTAAQFRLENKHFIWLLRMSAVARSFLMTIPASVPSFFPVGKRDIALYNAAGQQFHVTLVNDKHNHALSGGWQEFAVENELSFGDTIVFEIIDRTTIRLHMYR</sequence>
<name>A0A1R3GHP3_9ROSI</name>
<protein>
    <recommendedName>
        <fullName evidence="7">TF-B3 domain-containing protein</fullName>
    </recommendedName>
</protein>
<feature type="compositionally biased region" description="Acidic residues" evidence="6">
    <location>
        <begin position="22"/>
        <end position="35"/>
    </location>
</feature>
<dbReference type="InterPro" id="IPR003340">
    <property type="entry name" value="B3_DNA-bd"/>
</dbReference>
<feature type="region of interest" description="Disordered" evidence="6">
    <location>
        <begin position="1"/>
        <end position="40"/>
    </location>
</feature>
<keyword evidence="5" id="KW-0539">Nucleus</keyword>
<dbReference type="Pfam" id="PF02362">
    <property type="entry name" value="B3"/>
    <property type="match status" value="1"/>
</dbReference>
<dbReference type="Gene3D" id="2.40.330.10">
    <property type="entry name" value="DNA-binding pseudobarrel domain"/>
    <property type="match status" value="1"/>
</dbReference>
<evidence type="ECO:0000256" key="1">
    <source>
        <dbReference type="ARBA" id="ARBA00004123"/>
    </source>
</evidence>
<gene>
    <name evidence="8" type="ORF">COLO4_35223</name>
</gene>